<evidence type="ECO:0000313" key="1">
    <source>
        <dbReference type="EMBL" id="KKR97847.1"/>
    </source>
</evidence>
<dbReference type="InterPro" id="IPR002848">
    <property type="entry name" value="Translin_fam"/>
</dbReference>
<dbReference type="Gene3D" id="1.20.58.2140">
    <property type="match status" value="1"/>
</dbReference>
<reference evidence="1 2" key="1">
    <citation type="journal article" date="2015" name="Nature">
        <title>rRNA introns, odd ribosomes, and small enigmatic genomes across a large radiation of phyla.</title>
        <authorList>
            <person name="Brown C.T."/>
            <person name="Hug L.A."/>
            <person name="Thomas B.C."/>
            <person name="Sharon I."/>
            <person name="Castelle C.J."/>
            <person name="Singh A."/>
            <person name="Wilkins M.J."/>
            <person name="Williams K.H."/>
            <person name="Banfield J.F."/>
        </authorList>
    </citation>
    <scope>NUCLEOTIDE SEQUENCE [LARGE SCALE GENOMIC DNA]</scope>
</reference>
<gene>
    <name evidence="1" type="ORF">UU49_C0023G0019</name>
</gene>
<dbReference type="Pfam" id="PF01997">
    <property type="entry name" value="Translin"/>
    <property type="match status" value="1"/>
</dbReference>
<dbReference type="InterPro" id="IPR036081">
    <property type="entry name" value="Translin_sf"/>
</dbReference>
<dbReference type="SUPFAM" id="SSF74784">
    <property type="entry name" value="Translin"/>
    <property type="match status" value="1"/>
</dbReference>
<accession>A0A0G0YBY5</accession>
<organism evidence="1 2">
    <name type="scientific">Candidatus Magasanikbacteria bacterium GW2011_GWC2_41_17</name>
    <dbReference type="NCBI Taxonomy" id="1619048"/>
    <lineage>
        <taxon>Bacteria</taxon>
        <taxon>Candidatus Magasanikiibacteriota</taxon>
    </lineage>
</organism>
<dbReference type="Proteomes" id="UP000034108">
    <property type="component" value="Unassembled WGS sequence"/>
</dbReference>
<name>A0A0G0YBY5_9BACT</name>
<proteinExistence type="predicted"/>
<dbReference type="GO" id="GO:0043565">
    <property type="term" value="F:sequence-specific DNA binding"/>
    <property type="evidence" value="ECO:0007669"/>
    <property type="project" value="InterPro"/>
</dbReference>
<evidence type="ECO:0000313" key="2">
    <source>
        <dbReference type="Proteomes" id="UP000034108"/>
    </source>
</evidence>
<dbReference type="STRING" id="1619048.UU49_C0023G0019"/>
<comment type="caution">
    <text evidence="1">The sequence shown here is derived from an EMBL/GenBank/DDBJ whole genome shotgun (WGS) entry which is preliminary data.</text>
</comment>
<dbReference type="CDD" id="cd14820">
    <property type="entry name" value="TRAX"/>
    <property type="match status" value="1"/>
</dbReference>
<dbReference type="AlphaFoldDB" id="A0A0G0YBY5"/>
<sequence length="192" mass="21856">MPINQKHFKTLHATFREWEKGRREVQEHSTNALQAAKQAIFSFHRNDWKEGGELLSKSLAALKKASKAQEKSIASSDEGVFNAALEEYVEANLFQQFLFNKSIGPITGIEVAPETYLGGLSDTIGEILRYAMKQATERNFSELKRATEAVEEIMGTLIQFNFTGYLRTKFDQAKNARRKMEEIAYEVSLKKL</sequence>
<protein>
    <recommendedName>
        <fullName evidence="3">Translin</fullName>
    </recommendedName>
</protein>
<evidence type="ECO:0008006" key="3">
    <source>
        <dbReference type="Google" id="ProtNLM"/>
    </source>
</evidence>
<dbReference type="PANTHER" id="PTHR10741">
    <property type="entry name" value="TRANSLIN AND TRANSLIN ASSOCIATED PROTEIN X"/>
    <property type="match status" value="1"/>
</dbReference>
<dbReference type="EMBL" id="LCAV01000023">
    <property type="protein sequence ID" value="KKR97847.1"/>
    <property type="molecule type" value="Genomic_DNA"/>
</dbReference>